<keyword evidence="4 6" id="KW-1133">Transmembrane helix</keyword>
<dbReference type="Pfam" id="PF07690">
    <property type="entry name" value="MFS_1"/>
    <property type="match status" value="1"/>
</dbReference>
<name>A0A3P7LY07_DIBLA</name>
<feature type="transmembrane region" description="Helical" evidence="6">
    <location>
        <begin position="117"/>
        <end position="135"/>
    </location>
</feature>
<evidence type="ECO:0000313" key="7">
    <source>
        <dbReference type="EMBL" id="VDN11041.1"/>
    </source>
</evidence>
<evidence type="ECO:0000313" key="8">
    <source>
        <dbReference type="Proteomes" id="UP000281553"/>
    </source>
</evidence>
<evidence type="ECO:0000256" key="4">
    <source>
        <dbReference type="ARBA" id="ARBA00022989"/>
    </source>
</evidence>
<dbReference type="SUPFAM" id="SSF103473">
    <property type="entry name" value="MFS general substrate transporter"/>
    <property type="match status" value="1"/>
</dbReference>
<proteinExistence type="predicted"/>
<dbReference type="OrthoDB" id="6415790at2759"/>
<dbReference type="InterPro" id="IPR004752">
    <property type="entry name" value="AmpG_permease/AT-1"/>
</dbReference>
<dbReference type="InterPro" id="IPR011701">
    <property type="entry name" value="MFS"/>
</dbReference>
<dbReference type="Proteomes" id="UP000281553">
    <property type="component" value="Unassembled WGS sequence"/>
</dbReference>
<evidence type="ECO:0000256" key="5">
    <source>
        <dbReference type="ARBA" id="ARBA00023136"/>
    </source>
</evidence>
<keyword evidence="3 6" id="KW-0812">Transmembrane</keyword>
<evidence type="ECO:0000256" key="1">
    <source>
        <dbReference type="ARBA" id="ARBA00004141"/>
    </source>
</evidence>
<gene>
    <name evidence="7" type="ORF">DILT_LOCUS6872</name>
</gene>
<dbReference type="AlphaFoldDB" id="A0A3P7LY07"/>
<feature type="transmembrane region" description="Helical" evidence="6">
    <location>
        <begin position="142"/>
        <end position="161"/>
    </location>
</feature>
<evidence type="ECO:0008006" key="9">
    <source>
        <dbReference type="Google" id="ProtNLM"/>
    </source>
</evidence>
<keyword evidence="5 6" id="KW-0472">Membrane</keyword>
<reference evidence="7 8" key="1">
    <citation type="submission" date="2018-11" db="EMBL/GenBank/DDBJ databases">
        <authorList>
            <consortium name="Pathogen Informatics"/>
        </authorList>
    </citation>
    <scope>NUCLEOTIDE SEQUENCE [LARGE SCALE GENOMIC DNA]</scope>
</reference>
<evidence type="ECO:0000256" key="3">
    <source>
        <dbReference type="ARBA" id="ARBA00022692"/>
    </source>
</evidence>
<keyword evidence="8" id="KW-1185">Reference proteome</keyword>
<sequence length="271" mass="29415">MTGKDIFMRLQLVPCGTTPSELPPETMTNIRQDGVSDLTALFVIFLLVRIEPHPNAFFALNIDGILSAGSAAWGLFQLAACLLLFNFAAATQDIAVDSLAIGILSESELASGNTAQVVGYKLGAIIGGGFFAWLSSYFDLRVLFLALCLFYATGFAVATYYHNFDRKTAMEKEKKRIEDESVCNGKNPNEDSSNYWAVLRIALFDSPSTPIILLLLLVYKLGEQGAMNMLPLMLLDAGSPIASVGFWTGIVGQLTSTAGSFFASYFINLFP</sequence>
<dbReference type="InterPro" id="IPR036259">
    <property type="entry name" value="MFS_trans_sf"/>
</dbReference>
<feature type="transmembrane region" description="Helical" evidence="6">
    <location>
        <begin position="56"/>
        <end position="76"/>
    </location>
</feature>
<dbReference type="EMBL" id="UYRU01050540">
    <property type="protein sequence ID" value="VDN11041.1"/>
    <property type="molecule type" value="Genomic_DNA"/>
</dbReference>
<feature type="transmembrane region" description="Helical" evidence="6">
    <location>
        <begin position="240"/>
        <end position="267"/>
    </location>
</feature>
<dbReference type="GO" id="GO:0016020">
    <property type="term" value="C:membrane"/>
    <property type="evidence" value="ECO:0007669"/>
    <property type="project" value="UniProtKB-SubCell"/>
</dbReference>
<comment type="subcellular location">
    <subcellularLocation>
        <location evidence="1">Membrane</location>
        <topology evidence="1">Multi-pass membrane protein</topology>
    </subcellularLocation>
</comment>
<dbReference type="Gene3D" id="1.20.1250.20">
    <property type="entry name" value="MFS general substrate transporter like domains"/>
    <property type="match status" value="1"/>
</dbReference>
<evidence type="ECO:0000256" key="2">
    <source>
        <dbReference type="ARBA" id="ARBA00022448"/>
    </source>
</evidence>
<dbReference type="GO" id="GO:0022857">
    <property type="term" value="F:transmembrane transporter activity"/>
    <property type="evidence" value="ECO:0007669"/>
    <property type="project" value="InterPro"/>
</dbReference>
<keyword evidence="2" id="KW-0813">Transport</keyword>
<evidence type="ECO:0000256" key="6">
    <source>
        <dbReference type="SAM" id="Phobius"/>
    </source>
</evidence>
<dbReference type="PANTHER" id="PTHR12778:SF10">
    <property type="entry name" value="MAJOR FACILITATOR SUPERFAMILY DOMAIN-CONTAINING PROTEIN 3"/>
    <property type="match status" value="1"/>
</dbReference>
<feature type="transmembrane region" description="Helical" evidence="6">
    <location>
        <begin position="195"/>
        <end position="219"/>
    </location>
</feature>
<dbReference type="PANTHER" id="PTHR12778">
    <property type="entry name" value="SOLUTE CARRIER FAMILY 33 ACETYL-COA TRANSPORTER -RELATED"/>
    <property type="match status" value="1"/>
</dbReference>
<organism evidence="7 8">
    <name type="scientific">Dibothriocephalus latus</name>
    <name type="common">Fish tapeworm</name>
    <name type="synonym">Diphyllobothrium latum</name>
    <dbReference type="NCBI Taxonomy" id="60516"/>
    <lineage>
        <taxon>Eukaryota</taxon>
        <taxon>Metazoa</taxon>
        <taxon>Spiralia</taxon>
        <taxon>Lophotrochozoa</taxon>
        <taxon>Platyhelminthes</taxon>
        <taxon>Cestoda</taxon>
        <taxon>Eucestoda</taxon>
        <taxon>Diphyllobothriidea</taxon>
        <taxon>Diphyllobothriidae</taxon>
        <taxon>Dibothriocephalus</taxon>
    </lineage>
</organism>
<protein>
    <recommendedName>
        <fullName evidence="9">Major facilitator superfamily associated domain-containing protein</fullName>
    </recommendedName>
</protein>
<accession>A0A3P7LY07</accession>